<evidence type="ECO:0000256" key="4">
    <source>
        <dbReference type="PIRSR" id="PIRSR600760-2"/>
    </source>
</evidence>
<comment type="cofactor">
    <cofactor evidence="4">
        <name>Mg(2+)</name>
        <dbReference type="ChEBI" id="CHEBI:18420"/>
    </cofactor>
</comment>
<dbReference type="RefSeq" id="WP_272734807.1">
    <property type="nucleotide sequence ID" value="NZ_CP116942.1"/>
</dbReference>
<dbReference type="Gene3D" id="3.40.190.80">
    <property type="match status" value="1"/>
</dbReference>
<name>A0AAE9YA83_9ACTN</name>
<dbReference type="PRINTS" id="PR00377">
    <property type="entry name" value="IMPHPHTASES"/>
</dbReference>
<dbReference type="AlphaFoldDB" id="A0AAE9YA83"/>
<dbReference type="GO" id="GO:0046872">
    <property type="term" value="F:metal ion binding"/>
    <property type="evidence" value="ECO:0007669"/>
    <property type="project" value="UniProtKB-KW"/>
</dbReference>
<feature type="binding site" evidence="4">
    <location>
        <position position="83"/>
    </location>
    <ligand>
        <name>Mg(2+)</name>
        <dbReference type="ChEBI" id="CHEBI:18420"/>
        <label>1</label>
        <note>catalytic</note>
    </ligand>
</feature>
<dbReference type="GO" id="GO:0008934">
    <property type="term" value="F:inositol monophosphate 1-phosphatase activity"/>
    <property type="evidence" value="ECO:0007669"/>
    <property type="project" value="TreeGrafter"/>
</dbReference>
<dbReference type="GO" id="GO:0006020">
    <property type="term" value="P:inositol metabolic process"/>
    <property type="evidence" value="ECO:0007669"/>
    <property type="project" value="TreeGrafter"/>
</dbReference>
<evidence type="ECO:0000256" key="3">
    <source>
        <dbReference type="ARBA" id="ARBA00022842"/>
    </source>
</evidence>
<evidence type="ECO:0000256" key="1">
    <source>
        <dbReference type="ARBA" id="ARBA00022723"/>
    </source>
</evidence>
<dbReference type="PROSITE" id="PS00629">
    <property type="entry name" value="IMP_1"/>
    <property type="match status" value="1"/>
</dbReference>
<reference evidence="5" key="1">
    <citation type="submission" date="2023-01" db="EMBL/GenBank/DDBJ databases">
        <title>The diversity of Class Acidimicrobiia in South China Sea sediment environments and the proposal of Iamia marina sp. nov., a novel species of the genus Iamia.</title>
        <authorList>
            <person name="He Y."/>
            <person name="Tian X."/>
        </authorList>
    </citation>
    <scope>NUCLEOTIDE SEQUENCE</scope>
    <source>
        <strain evidence="5">DSM 19957</strain>
    </source>
</reference>
<keyword evidence="1 4" id="KW-0479">Metal-binding</keyword>
<dbReference type="PANTHER" id="PTHR20854:SF4">
    <property type="entry name" value="INOSITOL-1-MONOPHOSPHATASE-RELATED"/>
    <property type="match status" value="1"/>
</dbReference>
<organism evidence="5 6">
    <name type="scientific">Iamia majanohamensis</name>
    <dbReference type="NCBI Taxonomy" id="467976"/>
    <lineage>
        <taxon>Bacteria</taxon>
        <taxon>Bacillati</taxon>
        <taxon>Actinomycetota</taxon>
        <taxon>Acidimicrobiia</taxon>
        <taxon>Acidimicrobiales</taxon>
        <taxon>Iamiaceae</taxon>
        <taxon>Iamia</taxon>
    </lineage>
</organism>
<proteinExistence type="predicted"/>
<keyword evidence="2" id="KW-0378">Hydrolase</keyword>
<dbReference type="EMBL" id="CP116942">
    <property type="protein sequence ID" value="WCO65282.1"/>
    <property type="molecule type" value="Genomic_DNA"/>
</dbReference>
<dbReference type="PANTHER" id="PTHR20854">
    <property type="entry name" value="INOSITOL MONOPHOSPHATASE"/>
    <property type="match status" value="1"/>
</dbReference>
<dbReference type="SUPFAM" id="SSF56655">
    <property type="entry name" value="Carbohydrate phosphatase"/>
    <property type="match status" value="1"/>
</dbReference>
<feature type="binding site" evidence="4">
    <location>
        <position position="81"/>
    </location>
    <ligand>
        <name>Mg(2+)</name>
        <dbReference type="ChEBI" id="CHEBI:18420"/>
        <label>1</label>
        <note>catalytic</note>
    </ligand>
</feature>
<dbReference type="GO" id="GO:0007165">
    <property type="term" value="P:signal transduction"/>
    <property type="evidence" value="ECO:0007669"/>
    <property type="project" value="TreeGrafter"/>
</dbReference>
<evidence type="ECO:0000256" key="2">
    <source>
        <dbReference type="ARBA" id="ARBA00022801"/>
    </source>
</evidence>
<feature type="binding site" evidence="4">
    <location>
        <position position="84"/>
    </location>
    <ligand>
        <name>Mg(2+)</name>
        <dbReference type="ChEBI" id="CHEBI:18420"/>
        <label>1</label>
        <note>catalytic</note>
    </ligand>
</feature>
<sequence length="272" mass="26838">MTPGPSDEQLLATLGRAAEAVAGALAATPDWGSADTVPGQHKSDLAADAAAVAVLNGAGLAVYSEESGWTGRGRDLTVVVDPLDGSTNAARGISWWATSLCVVDADGPRVGLVDDLVHGTRTTAVRGGGAFRDGVRLTASGCTDLTQAIVGLNGLPARHLGWGQCRALGAAALDLVAVAAGHLDGFLDCSPEGLAPWDVLGATLACQEAGATVARLDGGALHDLGDPVRRPVVAGATPAVAEALATAFADVGPLPLRDPGPGAAAGPGSGDP</sequence>
<keyword evidence="6" id="KW-1185">Reference proteome</keyword>
<evidence type="ECO:0000313" key="5">
    <source>
        <dbReference type="EMBL" id="WCO65282.1"/>
    </source>
</evidence>
<dbReference type="InterPro" id="IPR020583">
    <property type="entry name" value="Inositol_monoP_metal-BS"/>
</dbReference>
<dbReference type="KEGG" id="ima:PO878_12310"/>
<dbReference type="Pfam" id="PF00459">
    <property type="entry name" value="Inositol_P"/>
    <property type="match status" value="1"/>
</dbReference>
<dbReference type="InterPro" id="IPR000760">
    <property type="entry name" value="Inositol_monophosphatase-like"/>
</dbReference>
<feature type="binding site" evidence="4">
    <location>
        <position position="65"/>
    </location>
    <ligand>
        <name>Mg(2+)</name>
        <dbReference type="ChEBI" id="CHEBI:18420"/>
        <label>1</label>
        <note>catalytic</note>
    </ligand>
</feature>
<dbReference type="Gene3D" id="3.30.540.10">
    <property type="entry name" value="Fructose-1,6-Bisphosphatase, subunit A, domain 1"/>
    <property type="match status" value="1"/>
</dbReference>
<evidence type="ECO:0000313" key="6">
    <source>
        <dbReference type="Proteomes" id="UP001216390"/>
    </source>
</evidence>
<feature type="binding site" evidence="4">
    <location>
        <position position="198"/>
    </location>
    <ligand>
        <name>Mg(2+)</name>
        <dbReference type="ChEBI" id="CHEBI:18420"/>
        <label>1</label>
        <note>catalytic</note>
    </ligand>
</feature>
<dbReference type="Proteomes" id="UP001216390">
    <property type="component" value="Chromosome"/>
</dbReference>
<keyword evidence="3 4" id="KW-0460">Magnesium</keyword>
<gene>
    <name evidence="5" type="ORF">PO878_12310</name>
</gene>
<protein>
    <recommendedName>
        <fullName evidence="7">Inositol-phosphate phosphatase</fullName>
    </recommendedName>
</protein>
<evidence type="ECO:0008006" key="7">
    <source>
        <dbReference type="Google" id="ProtNLM"/>
    </source>
</evidence>
<accession>A0AAE9YA83</accession>